<evidence type="ECO:0000259" key="4">
    <source>
        <dbReference type="PROSITE" id="PS50043"/>
    </source>
</evidence>
<dbReference type="PROSITE" id="PS50043">
    <property type="entry name" value="HTH_LUXR_2"/>
    <property type="match status" value="1"/>
</dbReference>
<reference evidence="5 6" key="1">
    <citation type="submission" date="2016-10" db="EMBL/GenBank/DDBJ databases">
        <authorList>
            <person name="de Groot N.N."/>
        </authorList>
    </citation>
    <scope>NUCLEOTIDE SEQUENCE [LARGE SCALE GENOMIC DNA]</scope>
    <source>
        <strain evidence="5 6">DSM 23553</strain>
    </source>
</reference>
<dbReference type="GO" id="GO:0003677">
    <property type="term" value="F:DNA binding"/>
    <property type="evidence" value="ECO:0007669"/>
    <property type="project" value="UniProtKB-KW"/>
</dbReference>
<dbReference type="InterPro" id="IPR000792">
    <property type="entry name" value="Tscrpt_reg_LuxR_C"/>
</dbReference>
<keyword evidence="6" id="KW-1185">Reference proteome</keyword>
<evidence type="ECO:0000313" key="6">
    <source>
        <dbReference type="Proteomes" id="UP000199448"/>
    </source>
</evidence>
<sequence length="249" mass="29123">METAEDKIKHLEPFAELLPGVVVIHEIVDFADFKTVYMSSKGLDQLGVSMSELSEMGSKYHERFFNNEDMEGFMIKLEKLLKERDPKETFTFFQQVKFKDRDEWVWHIGSIRIFHQDNDGNPTHTITVSFPVDQMKHIPNKAERLLAENTFYKNNLEKFHSLGDRAKEVLRLVALGRSSAEISEELNITVDTVNTHRKIIKRKLGIQTTYEFTEYAHAFDLIYKKNRGPYTPDFLIHRANITSFPDFML</sequence>
<dbReference type="STRING" id="390640.SAMN04488034_103245"/>
<dbReference type="SUPFAM" id="SSF55785">
    <property type="entry name" value="PYP-like sensor domain (PAS domain)"/>
    <property type="match status" value="1"/>
</dbReference>
<evidence type="ECO:0000256" key="2">
    <source>
        <dbReference type="ARBA" id="ARBA00023125"/>
    </source>
</evidence>
<dbReference type="CDD" id="cd06170">
    <property type="entry name" value="LuxR_C_like"/>
    <property type="match status" value="1"/>
</dbReference>
<proteinExistence type="predicted"/>
<feature type="domain" description="HTH luxR-type" evidence="4">
    <location>
        <begin position="155"/>
        <end position="220"/>
    </location>
</feature>
<dbReference type="InterPro" id="IPR035965">
    <property type="entry name" value="PAS-like_dom_sf"/>
</dbReference>
<dbReference type="Proteomes" id="UP000199448">
    <property type="component" value="Unassembled WGS sequence"/>
</dbReference>
<name>A0A1H5N0I7_9FLAO</name>
<dbReference type="EMBL" id="FNUG01000003">
    <property type="protein sequence ID" value="SEE95149.1"/>
    <property type="molecule type" value="Genomic_DNA"/>
</dbReference>
<dbReference type="PANTHER" id="PTHR44688">
    <property type="entry name" value="DNA-BINDING TRANSCRIPTIONAL ACTIVATOR DEVR_DOSR"/>
    <property type="match status" value="1"/>
</dbReference>
<keyword evidence="1" id="KW-0805">Transcription regulation</keyword>
<dbReference type="Gene3D" id="1.10.10.10">
    <property type="entry name" value="Winged helix-like DNA-binding domain superfamily/Winged helix DNA-binding domain"/>
    <property type="match status" value="1"/>
</dbReference>
<dbReference type="PRINTS" id="PR00038">
    <property type="entry name" value="HTHLUXR"/>
</dbReference>
<dbReference type="PANTHER" id="PTHR44688:SF16">
    <property type="entry name" value="DNA-BINDING TRANSCRIPTIONAL ACTIVATOR DEVR_DOSR"/>
    <property type="match status" value="1"/>
</dbReference>
<dbReference type="RefSeq" id="WP_093113184.1">
    <property type="nucleotide sequence ID" value="NZ_FNGG01000003.1"/>
</dbReference>
<organism evidence="5 6">
    <name type="scientific">Salinimicrobium catena</name>
    <dbReference type="NCBI Taxonomy" id="390640"/>
    <lineage>
        <taxon>Bacteria</taxon>
        <taxon>Pseudomonadati</taxon>
        <taxon>Bacteroidota</taxon>
        <taxon>Flavobacteriia</taxon>
        <taxon>Flavobacteriales</taxon>
        <taxon>Flavobacteriaceae</taxon>
        <taxon>Salinimicrobium</taxon>
    </lineage>
</organism>
<dbReference type="OrthoDB" id="965844at2"/>
<gene>
    <name evidence="5" type="ORF">SAMN04488034_103245</name>
</gene>
<accession>A0A1H5N0I7</accession>
<dbReference type="GO" id="GO:0006355">
    <property type="term" value="P:regulation of DNA-templated transcription"/>
    <property type="evidence" value="ECO:0007669"/>
    <property type="project" value="InterPro"/>
</dbReference>
<dbReference type="InterPro" id="IPR016032">
    <property type="entry name" value="Sig_transdc_resp-reg_C-effctor"/>
</dbReference>
<dbReference type="AlphaFoldDB" id="A0A1H5N0I7"/>
<keyword evidence="2" id="KW-0238">DNA-binding</keyword>
<keyword evidence="3" id="KW-0804">Transcription</keyword>
<dbReference type="SUPFAM" id="SSF46894">
    <property type="entry name" value="C-terminal effector domain of the bipartite response regulators"/>
    <property type="match status" value="1"/>
</dbReference>
<dbReference type="SMART" id="SM00421">
    <property type="entry name" value="HTH_LUXR"/>
    <property type="match status" value="1"/>
</dbReference>
<evidence type="ECO:0000256" key="3">
    <source>
        <dbReference type="ARBA" id="ARBA00023163"/>
    </source>
</evidence>
<dbReference type="Pfam" id="PF00196">
    <property type="entry name" value="GerE"/>
    <property type="match status" value="1"/>
</dbReference>
<protein>
    <submittedName>
        <fullName evidence="5">Regulatory protein, luxR family</fullName>
    </submittedName>
</protein>
<dbReference type="InterPro" id="IPR036388">
    <property type="entry name" value="WH-like_DNA-bd_sf"/>
</dbReference>
<evidence type="ECO:0000256" key="1">
    <source>
        <dbReference type="ARBA" id="ARBA00023015"/>
    </source>
</evidence>
<dbReference type="Gene3D" id="3.30.450.20">
    <property type="entry name" value="PAS domain"/>
    <property type="match status" value="1"/>
</dbReference>
<evidence type="ECO:0000313" key="5">
    <source>
        <dbReference type="EMBL" id="SEE95149.1"/>
    </source>
</evidence>